<accession>A0A6G1IBW7</accession>
<dbReference type="PROSITE" id="PS00463">
    <property type="entry name" value="ZN2_CY6_FUNGAL_1"/>
    <property type="match status" value="1"/>
</dbReference>
<name>A0A6G1IBW7_9PLEO</name>
<reference evidence="4" key="1">
    <citation type="journal article" date="2020" name="Stud. Mycol.">
        <title>101 Dothideomycetes genomes: a test case for predicting lifestyles and emergence of pathogens.</title>
        <authorList>
            <person name="Haridas S."/>
            <person name="Albert R."/>
            <person name="Binder M."/>
            <person name="Bloem J."/>
            <person name="Labutti K."/>
            <person name="Salamov A."/>
            <person name="Andreopoulos B."/>
            <person name="Baker S."/>
            <person name="Barry K."/>
            <person name="Bills G."/>
            <person name="Bluhm B."/>
            <person name="Cannon C."/>
            <person name="Castanera R."/>
            <person name="Culley D."/>
            <person name="Daum C."/>
            <person name="Ezra D."/>
            <person name="Gonzalez J."/>
            <person name="Henrissat B."/>
            <person name="Kuo A."/>
            <person name="Liang C."/>
            <person name="Lipzen A."/>
            <person name="Lutzoni F."/>
            <person name="Magnuson J."/>
            <person name="Mondo S."/>
            <person name="Nolan M."/>
            <person name="Ohm R."/>
            <person name="Pangilinan J."/>
            <person name="Park H.-J."/>
            <person name="Ramirez L."/>
            <person name="Alfaro M."/>
            <person name="Sun H."/>
            <person name="Tritt A."/>
            <person name="Yoshinaga Y."/>
            <person name="Zwiers L.-H."/>
            <person name="Turgeon B."/>
            <person name="Goodwin S."/>
            <person name="Spatafora J."/>
            <person name="Crous P."/>
            <person name="Grigoriev I."/>
        </authorList>
    </citation>
    <scope>NUCLEOTIDE SEQUENCE</scope>
    <source>
        <strain evidence="4">CBS 122367</strain>
    </source>
</reference>
<evidence type="ECO:0000256" key="2">
    <source>
        <dbReference type="SAM" id="MobiDB-lite"/>
    </source>
</evidence>
<sequence>MQNRIFQTMDLPVSPVPPSSGSQSPVPTAAEAAELAQSKKRKIDSVNGRGPFLRRLQACQACKERKVRCDGKKPSCSHCSQHAINCAYYSRRDLKPGDRQDQMDTETFRILHPPKRSSPPTIEFSGWMKSPSDSPPALLPFDPDSPPKPTLYEKQDTPPSFEKLFRNEYMYTSIVPHQIRLLLLSKGRLNEPIHCSLKIMEYSKLEAIQIVYQALSYAWGDDIASYEIFLQDISVPSEGLSREDFYQLSAHQAVPKRFYVRPNLCQALRQLRSESQDLWLWIDALCIDQNNDAEKSHQIPKMLGIYSNALNVCIWVGESGDTDEGQKAMDFIPSIVNLKLLDRMTTQETPDEKIAASWAAFASILRRPWFRRRWVIQEVAASRNASVQCGNRSMNWIDFADAVQLFTTKIERIRALYDNSELSKMDPDALSHVESAGATAIVNATSNVLRRTQSGSILDRIWNIESLVMRFLHFEASDPRDAIFALLSLASDGHLMTNGKVCSKTGAHLTPDYTKPALQTYIEFLQHCIAASGSLNIICRHWALPLLNQDGLPSWIGLVKDSPFGAPSRLAGRLNGDSLVGTPGKSTYNASRGRPPLVHFGREGAFDPSVDAGKLHNVPSIPSLEQAFPDSTSASAIADEAQPAIRSQFGPTDASTGMDGSLFTGTLYAKGIMLSRISRVSSRVVDGTISDDCLAMAGWNAGSDVNNIPDRLWRTLVADRAADGTNAPFWYRRACMYCLHKASPDGDLNTSKLIANRSLPETVLEYLKRVQSIVWSRKFLVCRESHNESEWLFGLGSRHIENHDLVCILFGCSVPVILRYHEDPEHYEFIGECYIHGKMDGEALAGLDEDTIANSTLEFNII</sequence>
<dbReference type="CDD" id="cd00067">
    <property type="entry name" value="GAL4"/>
    <property type="match status" value="1"/>
</dbReference>
<evidence type="ECO:0000259" key="3">
    <source>
        <dbReference type="PROSITE" id="PS50048"/>
    </source>
</evidence>
<organism evidence="4 5">
    <name type="scientific">Lentithecium fluviatile CBS 122367</name>
    <dbReference type="NCBI Taxonomy" id="1168545"/>
    <lineage>
        <taxon>Eukaryota</taxon>
        <taxon>Fungi</taxon>
        <taxon>Dikarya</taxon>
        <taxon>Ascomycota</taxon>
        <taxon>Pezizomycotina</taxon>
        <taxon>Dothideomycetes</taxon>
        <taxon>Pleosporomycetidae</taxon>
        <taxon>Pleosporales</taxon>
        <taxon>Massarineae</taxon>
        <taxon>Lentitheciaceae</taxon>
        <taxon>Lentithecium</taxon>
    </lineage>
</organism>
<dbReference type="Pfam" id="PF00172">
    <property type="entry name" value="Zn_clus"/>
    <property type="match status" value="1"/>
</dbReference>
<dbReference type="InterPro" id="IPR036864">
    <property type="entry name" value="Zn2-C6_fun-type_DNA-bd_sf"/>
</dbReference>
<feature type="domain" description="Zn(2)-C6 fungal-type" evidence="3">
    <location>
        <begin position="58"/>
        <end position="88"/>
    </location>
</feature>
<dbReference type="GO" id="GO:0008270">
    <property type="term" value="F:zinc ion binding"/>
    <property type="evidence" value="ECO:0007669"/>
    <property type="project" value="InterPro"/>
</dbReference>
<evidence type="ECO:0000313" key="4">
    <source>
        <dbReference type="EMBL" id="KAF2675615.1"/>
    </source>
</evidence>
<keyword evidence="1" id="KW-0539">Nucleus</keyword>
<dbReference type="PANTHER" id="PTHR24148:SF64">
    <property type="entry name" value="HETEROKARYON INCOMPATIBILITY DOMAIN-CONTAINING PROTEIN"/>
    <property type="match status" value="1"/>
</dbReference>
<keyword evidence="5" id="KW-1185">Reference proteome</keyword>
<dbReference type="AlphaFoldDB" id="A0A6G1IBW7"/>
<feature type="region of interest" description="Disordered" evidence="2">
    <location>
        <begin position="111"/>
        <end position="157"/>
    </location>
</feature>
<dbReference type="InterPro" id="IPR010730">
    <property type="entry name" value="HET"/>
</dbReference>
<dbReference type="SMART" id="SM00066">
    <property type="entry name" value="GAL4"/>
    <property type="match status" value="1"/>
</dbReference>
<dbReference type="Proteomes" id="UP000799291">
    <property type="component" value="Unassembled WGS sequence"/>
</dbReference>
<dbReference type="PROSITE" id="PS50048">
    <property type="entry name" value="ZN2_CY6_FUNGAL_2"/>
    <property type="match status" value="1"/>
</dbReference>
<dbReference type="OrthoDB" id="2157530at2759"/>
<dbReference type="GO" id="GO:0000981">
    <property type="term" value="F:DNA-binding transcription factor activity, RNA polymerase II-specific"/>
    <property type="evidence" value="ECO:0007669"/>
    <property type="project" value="InterPro"/>
</dbReference>
<feature type="region of interest" description="Disordered" evidence="2">
    <location>
        <begin position="1"/>
        <end position="47"/>
    </location>
</feature>
<dbReference type="SUPFAM" id="SSF57701">
    <property type="entry name" value="Zn2/Cys6 DNA-binding domain"/>
    <property type="match status" value="1"/>
</dbReference>
<dbReference type="PANTHER" id="PTHR24148">
    <property type="entry name" value="ANKYRIN REPEAT DOMAIN-CONTAINING PROTEIN 39 HOMOLOG-RELATED"/>
    <property type="match status" value="1"/>
</dbReference>
<gene>
    <name evidence="4" type="ORF">K458DRAFT_212492</name>
</gene>
<dbReference type="InterPro" id="IPR052895">
    <property type="entry name" value="HetReg/Transcr_Mod"/>
</dbReference>
<dbReference type="InterPro" id="IPR001138">
    <property type="entry name" value="Zn2Cys6_DnaBD"/>
</dbReference>
<proteinExistence type="predicted"/>
<evidence type="ECO:0000256" key="1">
    <source>
        <dbReference type="ARBA" id="ARBA00023242"/>
    </source>
</evidence>
<dbReference type="EMBL" id="MU005660">
    <property type="protein sequence ID" value="KAF2675615.1"/>
    <property type="molecule type" value="Genomic_DNA"/>
</dbReference>
<dbReference type="Pfam" id="PF06985">
    <property type="entry name" value="HET"/>
    <property type="match status" value="1"/>
</dbReference>
<feature type="compositionally biased region" description="Pro residues" evidence="2">
    <location>
        <begin position="133"/>
        <end position="149"/>
    </location>
</feature>
<dbReference type="Gene3D" id="4.10.240.10">
    <property type="entry name" value="Zn(2)-C6 fungal-type DNA-binding domain"/>
    <property type="match status" value="1"/>
</dbReference>
<evidence type="ECO:0000313" key="5">
    <source>
        <dbReference type="Proteomes" id="UP000799291"/>
    </source>
</evidence>
<protein>
    <submittedName>
        <fullName evidence="4">HET-domain-containing protein</fullName>
    </submittedName>
</protein>